<accession>A0A8J5JVC1</accession>
<reference evidence="2" key="1">
    <citation type="journal article" date="2021" name="Sci. Adv.">
        <title>The American lobster genome reveals insights on longevity, neural, and immune adaptations.</title>
        <authorList>
            <person name="Polinski J.M."/>
            <person name="Zimin A.V."/>
            <person name="Clark K.F."/>
            <person name="Kohn A.B."/>
            <person name="Sadowski N."/>
            <person name="Timp W."/>
            <person name="Ptitsyn A."/>
            <person name="Khanna P."/>
            <person name="Romanova D.Y."/>
            <person name="Williams P."/>
            <person name="Greenwood S.J."/>
            <person name="Moroz L.L."/>
            <person name="Walt D.R."/>
            <person name="Bodnar A.G."/>
        </authorList>
    </citation>
    <scope>NUCLEOTIDE SEQUENCE</scope>
    <source>
        <strain evidence="2">GMGI-L3</strain>
    </source>
</reference>
<dbReference type="AlphaFoldDB" id="A0A8J5JVC1"/>
<comment type="caution">
    <text evidence="2">The sequence shown here is derived from an EMBL/GenBank/DDBJ whole genome shotgun (WGS) entry which is preliminary data.</text>
</comment>
<evidence type="ECO:0000256" key="1">
    <source>
        <dbReference type="SAM" id="MobiDB-lite"/>
    </source>
</evidence>
<gene>
    <name evidence="2" type="ORF">Hamer_G005220</name>
</gene>
<name>A0A8J5JVC1_HOMAM</name>
<dbReference type="Proteomes" id="UP000747542">
    <property type="component" value="Unassembled WGS sequence"/>
</dbReference>
<dbReference type="EMBL" id="JAHLQT010024959">
    <property type="protein sequence ID" value="KAG7164790.1"/>
    <property type="molecule type" value="Genomic_DNA"/>
</dbReference>
<sequence>MTFTVSWAGTTGGSNGSTNTTGSTSLTGPFWEGMELTYHCPNNTMSPDGETQVTLTYNGTTWSSLDLVCLSVCSSAPPVATGFLSNNYTGLGVEGLVVGYWCREFSAFPDNITNIVTECVGGSWTLTNITDCIQRKSRRDYMNIAPPPPLPPKFISSDD</sequence>
<proteinExistence type="predicted"/>
<protein>
    <recommendedName>
        <fullName evidence="4">Sushi domain-containing protein</fullName>
    </recommendedName>
</protein>
<feature type="region of interest" description="Disordered" evidence="1">
    <location>
        <begin position="1"/>
        <end position="24"/>
    </location>
</feature>
<keyword evidence="3" id="KW-1185">Reference proteome</keyword>
<evidence type="ECO:0000313" key="2">
    <source>
        <dbReference type="EMBL" id="KAG7164790.1"/>
    </source>
</evidence>
<evidence type="ECO:0000313" key="3">
    <source>
        <dbReference type="Proteomes" id="UP000747542"/>
    </source>
</evidence>
<evidence type="ECO:0008006" key="4">
    <source>
        <dbReference type="Google" id="ProtNLM"/>
    </source>
</evidence>
<organism evidence="2 3">
    <name type="scientific">Homarus americanus</name>
    <name type="common">American lobster</name>
    <dbReference type="NCBI Taxonomy" id="6706"/>
    <lineage>
        <taxon>Eukaryota</taxon>
        <taxon>Metazoa</taxon>
        <taxon>Ecdysozoa</taxon>
        <taxon>Arthropoda</taxon>
        <taxon>Crustacea</taxon>
        <taxon>Multicrustacea</taxon>
        <taxon>Malacostraca</taxon>
        <taxon>Eumalacostraca</taxon>
        <taxon>Eucarida</taxon>
        <taxon>Decapoda</taxon>
        <taxon>Pleocyemata</taxon>
        <taxon>Astacidea</taxon>
        <taxon>Nephropoidea</taxon>
        <taxon>Nephropidae</taxon>
        <taxon>Homarus</taxon>
    </lineage>
</organism>